<proteinExistence type="predicted"/>
<evidence type="ECO:0000313" key="2">
    <source>
        <dbReference type="Proteomes" id="UP000299102"/>
    </source>
</evidence>
<protein>
    <submittedName>
        <fullName evidence="1">Uncharacterized protein</fullName>
    </submittedName>
</protein>
<gene>
    <name evidence="1" type="ORF">EVAR_23028_1</name>
</gene>
<organism evidence="1 2">
    <name type="scientific">Eumeta variegata</name>
    <name type="common">Bagworm moth</name>
    <name type="synonym">Eumeta japonica</name>
    <dbReference type="NCBI Taxonomy" id="151549"/>
    <lineage>
        <taxon>Eukaryota</taxon>
        <taxon>Metazoa</taxon>
        <taxon>Ecdysozoa</taxon>
        <taxon>Arthropoda</taxon>
        <taxon>Hexapoda</taxon>
        <taxon>Insecta</taxon>
        <taxon>Pterygota</taxon>
        <taxon>Neoptera</taxon>
        <taxon>Endopterygota</taxon>
        <taxon>Lepidoptera</taxon>
        <taxon>Glossata</taxon>
        <taxon>Ditrysia</taxon>
        <taxon>Tineoidea</taxon>
        <taxon>Psychidae</taxon>
        <taxon>Oiketicinae</taxon>
        <taxon>Eumeta</taxon>
    </lineage>
</organism>
<dbReference type="EMBL" id="BGZK01000208">
    <property type="protein sequence ID" value="GBP28563.1"/>
    <property type="molecule type" value="Genomic_DNA"/>
</dbReference>
<reference evidence="1 2" key="1">
    <citation type="journal article" date="2019" name="Commun. Biol.">
        <title>The bagworm genome reveals a unique fibroin gene that provides high tensile strength.</title>
        <authorList>
            <person name="Kono N."/>
            <person name="Nakamura H."/>
            <person name="Ohtoshi R."/>
            <person name="Tomita M."/>
            <person name="Numata K."/>
            <person name="Arakawa K."/>
        </authorList>
    </citation>
    <scope>NUCLEOTIDE SEQUENCE [LARGE SCALE GENOMIC DNA]</scope>
</reference>
<sequence>MHLRSGTSVDCGPRACFSLRFPKREIFTKGVSICRPMSGQTPALNRPAAYPEPSIYGDGPKNSAIDIRKAAPAATSAPGDGVPARTKAPADHEIASLFSFTFGFRRGRLLYSDLCTKFPGSEPIYGGGFRARTGPPSGVVYCRYICEVDALYGGETQRRTNLLTH</sequence>
<dbReference type="AlphaFoldDB" id="A0A4C1UQ24"/>
<keyword evidence="2" id="KW-1185">Reference proteome</keyword>
<comment type="caution">
    <text evidence="1">The sequence shown here is derived from an EMBL/GenBank/DDBJ whole genome shotgun (WGS) entry which is preliminary data.</text>
</comment>
<name>A0A4C1UQ24_EUMVA</name>
<dbReference type="Proteomes" id="UP000299102">
    <property type="component" value="Unassembled WGS sequence"/>
</dbReference>
<evidence type="ECO:0000313" key="1">
    <source>
        <dbReference type="EMBL" id="GBP28563.1"/>
    </source>
</evidence>
<accession>A0A4C1UQ24</accession>